<organism evidence="14 15">
    <name type="scientific">Mesorhabditis belari</name>
    <dbReference type="NCBI Taxonomy" id="2138241"/>
    <lineage>
        <taxon>Eukaryota</taxon>
        <taxon>Metazoa</taxon>
        <taxon>Ecdysozoa</taxon>
        <taxon>Nematoda</taxon>
        <taxon>Chromadorea</taxon>
        <taxon>Rhabditida</taxon>
        <taxon>Rhabditina</taxon>
        <taxon>Rhabditomorpha</taxon>
        <taxon>Rhabditoidea</taxon>
        <taxon>Rhabditidae</taxon>
        <taxon>Mesorhabditinae</taxon>
        <taxon>Mesorhabditis</taxon>
    </lineage>
</organism>
<keyword evidence="11" id="KW-0175">Coiled coil</keyword>
<dbReference type="GO" id="GO:0008574">
    <property type="term" value="F:plus-end-directed microtubule motor activity"/>
    <property type="evidence" value="ECO:0007669"/>
    <property type="project" value="TreeGrafter"/>
</dbReference>
<dbReference type="GO" id="GO:0005876">
    <property type="term" value="C:spindle microtubule"/>
    <property type="evidence" value="ECO:0007669"/>
    <property type="project" value="TreeGrafter"/>
</dbReference>
<dbReference type="Gene3D" id="3.40.850.10">
    <property type="entry name" value="Kinesin motor domain"/>
    <property type="match status" value="1"/>
</dbReference>
<dbReference type="InterPro" id="IPR047149">
    <property type="entry name" value="KIF11-like"/>
</dbReference>
<keyword evidence="5 9" id="KW-0067">ATP-binding</keyword>
<feature type="binding site" evidence="9">
    <location>
        <begin position="134"/>
        <end position="141"/>
    </location>
    <ligand>
        <name>ATP</name>
        <dbReference type="ChEBI" id="CHEBI:30616"/>
    </ligand>
</feature>
<dbReference type="InterPro" id="IPR001752">
    <property type="entry name" value="Kinesin_motor_dom"/>
</dbReference>
<dbReference type="GO" id="GO:0072686">
    <property type="term" value="C:mitotic spindle"/>
    <property type="evidence" value="ECO:0007669"/>
    <property type="project" value="TreeGrafter"/>
</dbReference>
<evidence type="ECO:0000259" key="13">
    <source>
        <dbReference type="PROSITE" id="PS50067"/>
    </source>
</evidence>
<comment type="subcellular location">
    <subcellularLocation>
        <location evidence="1">Cytoplasm</location>
        <location evidence="1">Cytoskeleton</location>
    </subcellularLocation>
</comment>
<dbReference type="FunFam" id="3.40.850.10:FF:000019">
    <property type="entry name" value="Kinesin-like protein KIN-5D"/>
    <property type="match status" value="1"/>
</dbReference>
<keyword evidence="6 9" id="KW-0505">Motor protein</keyword>
<evidence type="ECO:0000256" key="7">
    <source>
        <dbReference type="ARBA" id="ARBA00023212"/>
    </source>
</evidence>
<dbReference type="SMART" id="SM00129">
    <property type="entry name" value="KISc"/>
    <property type="match status" value="1"/>
</dbReference>
<keyword evidence="3 10" id="KW-0493">Microtubule</keyword>
<dbReference type="PROSITE" id="PS50067">
    <property type="entry name" value="KINESIN_MOTOR_2"/>
    <property type="match status" value="1"/>
</dbReference>
<evidence type="ECO:0000256" key="6">
    <source>
        <dbReference type="ARBA" id="ARBA00023175"/>
    </source>
</evidence>
<feature type="region of interest" description="Disordered" evidence="12">
    <location>
        <begin position="975"/>
        <end position="996"/>
    </location>
</feature>
<dbReference type="InterPro" id="IPR019821">
    <property type="entry name" value="Kinesin_motor_CS"/>
</dbReference>
<dbReference type="SUPFAM" id="SSF52540">
    <property type="entry name" value="P-loop containing nucleoside triphosphate hydrolases"/>
    <property type="match status" value="1"/>
</dbReference>
<dbReference type="PROSITE" id="PS00411">
    <property type="entry name" value="KINESIN_MOTOR_1"/>
    <property type="match status" value="1"/>
</dbReference>
<evidence type="ECO:0000256" key="5">
    <source>
        <dbReference type="ARBA" id="ARBA00022840"/>
    </source>
</evidence>
<feature type="domain" description="Kinesin motor" evidence="13">
    <location>
        <begin position="59"/>
        <end position="389"/>
    </location>
</feature>
<keyword evidence="7" id="KW-0206">Cytoskeleton</keyword>
<dbReference type="InterPro" id="IPR027417">
    <property type="entry name" value="P-loop_NTPase"/>
</dbReference>
<feature type="coiled-coil region" evidence="11">
    <location>
        <begin position="405"/>
        <end position="462"/>
    </location>
</feature>
<evidence type="ECO:0000256" key="2">
    <source>
        <dbReference type="ARBA" id="ARBA00022490"/>
    </source>
</evidence>
<dbReference type="InterPro" id="IPR036961">
    <property type="entry name" value="Kinesin_motor_dom_sf"/>
</dbReference>
<evidence type="ECO:0000256" key="4">
    <source>
        <dbReference type="ARBA" id="ARBA00022741"/>
    </source>
</evidence>
<evidence type="ECO:0000256" key="1">
    <source>
        <dbReference type="ARBA" id="ARBA00004245"/>
    </source>
</evidence>
<dbReference type="PANTHER" id="PTHR47970">
    <property type="entry name" value="KINESIN-LIKE PROTEIN KIF11"/>
    <property type="match status" value="1"/>
</dbReference>
<proteinExistence type="inferred from homology"/>
<keyword evidence="2" id="KW-0963">Cytoplasm</keyword>
<accession>A0AAF3J9D5</accession>
<evidence type="ECO:0000256" key="8">
    <source>
        <dbReference type="ARBA" id="ARBA00034704"/>
    </source>
</evidence>
<feature type="coiled-coil region" evidence="11">
    <location>
        <begin position="655"/>
        <end position="707"/>
    </location>
</feature>
<dbReference type="AlphaFoldDB" id="A0AAF3J9D5"/>
<evidence type="ECO:0000256" key="12">
    <source>
        <dbReference type="SAM" id="MobiDB-lite"/>
    </source>
</evidence>
<keyword evidence="4 9" id="KW-0547">Nucleotide-binding</keyword>
<dbReference type="PRINTS" id="PR00380">
    <property type="entry name" value="KINESINHEAVY"/>
</dbReference>
<dbReference type="GO" id="GO:0007018">
    <property type="term" value="P:microtubule-based movement"/>
    <property type="evidence" value="ECO:0007669"/>
    <property type="project" value="InterPro"/>
</dbReference>
<feature type="compositionally biased region" description="Polar residues" evidence="12">
    <location>
        <begin position="32"/>
        <end position="42"/>
    </location>
</feature>
<evidence type="ECO:0000313" key="15">
    <source>
        <dbReference type="WBParaSite" id="MBELARI_LOCUS4696"/>
    </source>
</evidence>
<comment type="similarity">
    <text evidence="8">Belongs to the TRAFAC class myosin-kinesin ATPase superfamily. Kinesin family. KIN-5/BimC subfamily.</text>
</comment>
<protein>
    <recommendedName>
        <fullName evidence="10">Kinesin-like protein</fullName>
    </recommendedName>
</protein>
<evidence type="ECO:0000256" key="3">
    <source>
        <dbReference type="ARBA" id="ARBA00022701"/>
    </source>
</evidence>
<name>A0AAF3J9D5_9BILA</name>
<reference evidence="15" key="1">
    <citation type="submission" date="2024-02" db="UniProtKB">
        <authorList>
            <consortium name="WormBaseParasite"/>
        </authorList>
    </citation>
    <scope>IDENTIFICATION</scope>
</reference>
<evidence type="ECO:0000256" key="11">
    <source>
        <dbReference type="SAM" id="Coils"/>
    </source>
</evidence>
<feature type="region of interest" description="Disordered" evidence="12">
    <location>
        <begin position="1"/>
        <end position="58"/>
    </location>
</feature>
<keyword evidence="14" id="KW-1185">Reference proteome</keyword>
<evidence type="ECO:0000256" key="9">
    <source>
        <dbReference type="PROSITE-ProRule" id="PRU00283"/>
    </source>
</evidence>
<dbReference type="GO" id="GO:0051231">
    <property type="term" value="P:spindle elongation"/>
    <property type="evidence" value="ECO:0007669"/>
    <property type="project" value="TreeGrafter"/>
</dbReference>
<dbReference type="WBParaSite" id="MBELARI_LOCUS4696">
    <property type="protein sequence ID" value="MBELARI_LOCUS4696"/>
    <property type="gene ID" value="MBELARI_LOCUS4696"/>
</dbReference>
<dbReference type="PANTHER" id="PTHR47970:SF12">
    <property type="entry name" value="KINESIN FAMILY MEMBER 11"/>
    <property type="match status" value="1"/>
</dbReference>
<feature type="compositionally biased region" description="Basic and acidic residues" evidence="12">
    <location>
        <begin position="1"/>
        <end position="23"/>
    </location>
</feature>
<dbReference type="GO" id="GO:0090307">
    <property type="term" value="P:mitotic spindle assembly"/>
    <property type="evidence" value="ECO:0007669"/>
    <property type="project" value="TreeGrafter"/>
</dbReference>
<dbReference type="GO" id="GO:0005634">
    <property type="term" value="C:nucleus"/>
    <property type="evidence" value="ECO:0007669"/>
    <property type="project" value="TreeGrafter"/>
</dbReference>
<sequence>MPSSERLRREQPKSREQERRNNQADEQATGIRLQNQHQSTGASMDDEQKMKKGQTPTKNVQVCVRIRPVMDREAKEAIKCAKNDRTITVKGKIYGPFDQVFPETTQQPEVYDKVAKKHVELVLAGYNCTIFAYGQTGTGKTYCMEGGADKAYSGNWKTDPNLGIIPRAMEHIFDTLEAEGVEEYCVRVSYLEIYNEELFDLLAANHEEGERLRLFEDPIKKGSVIISGAEEVPVQTREEVFKVLQRGAERKRMASTLINNRSSRSHCVFVVNIATRETTLEGEELVRQGKLNLVDLAGSESIGRSGASGARAKEAGNINQSLLTLGRCITALTTNAGHVPYRESKLTRLLQDSLGGSTVTTIISTISPSSSSFEETISTLEYSCRAKNIRNHPEINEKLSRKDMLKEMSKAIEKLQRDLRSAREKNGIYVSEESYQGMEEKIREQQQTIEELAGTLEATMQKCNLMFEDMEMMDAQYRSLYERRMIVEDRLKQRVDEVQCTKKELLDSQTLAAALQSSLDVMHEVALKLRSQATELQHTAVDSTMDLEALWEKLDQVVALCNKNYDVSKTLMTTLAGKSTKVQQENELQKSETDSTLQNISKALVDHQNKIDIAETDFVRNMKNVAEQINSDIGQITDMLEGSTGKSTEICEVRRKALDEYKKDLETSVSNLRQELNEFGVQTKQNYEKLSDEQGKLQRKVEQMIADEKTHLETVDMENQQNKETQCLMINTIKEQMDRFAHDLTASLQNQYESNKESKNSRILFADSLMAEVSTNCNFIREETKQSQAVLSDYETKQNEQFALIENSGRNEVDIATKSINEIKDLVENTKSSILETNADLEQQRECVDKETNRVITSVQEIVKETAASMEALCQKQSEQNVGFHKFISDECMDADTLTSDHIAKNLQQITRQGNTPMKRKYEILEECEHVPRKEKLLKEHGYGLATRKSLYMVRDSILTANVAIHSPSSITLSRRVQKESENDENDREVLKTINE</sequence>
<dbReference type="GO" id="GO:0008017">
    <property type="term" value="F:microtubule binding"/>
    <property type="evidence" value="ECO:0007669"/>
    <property type="project" value="InterPro"/>
</dbReference>
<evidence type="ECO:0000313" key="14">
    <source>
        <dbReference type="Proteomes" id="UP000887575"/>
    </source>
</evidence>
<dbReference type="Pfam" id="PF00225">
    <property type="entry name" value="Kinesin"/>
    <property type="match status" value="1"/>
</dbReference>
<evidence type="ECO:0000256" key="10">
    <source>
        <dbReference type="RuleBase" id="RU000394"/>
    </source>
</evidence>
<dbReference type="GO" id="GO:0005524">
    <property type="term" value="F:ATP binding"/>
    <property type="evidence" value="ECO:0007669"/>
    <property type="project" value="UniProtKB-UniRule"/>
</dbReference>
<dbReference type="Proteomes" id="UP000887575">
    <property type="component" value="Unassembled WGS sequence"/>
</dbReference>